<proteinExistence type="predicted"/>
<evidence type="ECO:0000256" key="1">
    <source>
        <dbReference type="SAM" id="MobiDB-lite"/>
    </source>
</evidence>
<accession>A0A6V8MS20</accession>
<gene>
    <name evidence="2" type="ORF">GMPD_08370</name>
</gene>
<dbReference type="AlphaFoldDB" id="A0A6V8MS20"/>
<comment type="caution">
    <text evidence="2">The sequence shown here is derived from an EMBL/GenBank/DDBJ whole genome shotgun (WGS) entry which is preliminary data.</text>
</comment>
<evidence type="ECO:0000313" key="2">
    <source>
        <dbReference type="EMBL" id="GFO62918.1"/>
    </source>
</evidence>
<protein>
    <submittedName>
        <fullName evidence="2">Uncharacterized protein</fullName>
    </submittedName>
</protein>
<sequence>MAMGVMGVGKAGRTGGWAWLGSWAAELWAVGLWGCGAAGLRGCGAALGAWGTKKPLLPCGGSGSPNNGRWTKGYFAPNRK</sequence>
<dbReference type="EMBL" id="BLXY01000001">
    <property type="protein sequence ID" value="GFO62918.1"/>
    <property type="molecule type" value="Genomic_DNA"/>
</dbReference>
<name>A0A6V8MS20_9BACT</name>
<feature type="region of interest" description="Disordered" evidence="1">
    <location>
        <begin position="61"/>
        <end position="80"/>
    </location>
</feature>
<evidence type="ECO:0000313" key="3">
    <source>
        <dbReference type="Proteomes" id="UP000568888"/>
    </source>
</evidence>
<reference evidence="3" key="1">
    <citation type="submission" date="2020-06" db="EMBL/GenBank/DDBJ databases">
        <title>Draft genomic sequecing of Geomonas sp. Red736.</title>
        <authorList>
            <person name="Itoh H."/>
            <person name="Xu Z.X."/>
            <person name="Ushijima N."/>
            <person name="Masuda Y."/>
            <person name="Shiratori Y."/>
            <person name="Senoo K."/>
        </authorList>
    </citation>
    <scope>NUCLEOTIDE SEQUENCE [LARGE SCALE GENOMIC DNA]</scope>
    <source>
        <strain evidence="3">Red736</strain>
    </source>
</reference>
<organism evidence="2 3">
    <name type="scientific">Geomonas paludis</name>
    <dbReference type="NCBI Taxonomy" id="2740185"/>
    <lineage>
        <taxon>Bacteria</taxon>
        <taxon>Pseudomonadati</taxon>
        <taxon>Thermodesulfobacteriota</taxon>
        <taxon>Desulfuromonadia</taxon>
        <taxon>Geobacterales</taxon>
        <taxon>Geobacteraceae</taxon>
        <taxon>Geomonas</taxon>
    </lineage>
</organism>
<dbReference type="Proteomes" id="UP000568888">
    <property type="component" value="Unassembled WGS sequence"/>
</dbReference>